<evidence type="ECO:0000313" key="3">
    <source>
        <dbReference type="Proteomes" id="UP000285232"/>
    </source>
</evidence>
<comment type="caution">
    <text evidence="2">The sequence shown here is derived from an EMBL/GenBank/DDBJ whole genome shotgun (WGS) entry which is preliminary data.</text>
</comment>
<reference evidence="2 3" key="1">
    <citation type="journal article" date="2017" name="Int. J. Syst. Evol. Microbiol.">
        <title>Erythrobacter aquimixticola sp. nov., isolated from the junction between the ocean and a freshwater spring.</title>
        <authorList>
            <person name="Park S."/>
            <person name="Jung Y.T."/>
            <person name="Choi S.J."/>
            <person name="Yoon J.H."/>
        </authorList>
    </citation>
    <scope>NUCLEOTIDE SEQUENCE [LARGE SCALE GENOMIC DNA]</scope>
    <source>
        <strain evidence="2 3">JSSK-14</strain>
    </source>
</reference>
<accession>A0A419RU42</accession>
<evidence type="ECO:0000259" key="1">
    <source>
        <dbReference type="SMART" id="SM00421"/>
    </source>
</evidence>
<dbReference type="Proteomes" id="UP000285232">
    <property type="component" value="Unassembled WGS sequence"/>
</dbReference>
<feature type="domain" description="HTH luxR-type" evidence="1">
    <location>
        <begin position="267"/>
        <end position="324"/>
    </location>
</feature>
<dbReference type="RefSeq" id="WP_120048315.1">
    <property type="nucleotide sequence ID" value="NZ_RAHX01000001.1"/>
</dbReference>
<dbReference type="OrthoDB" id="7855389at2"/>
<dbReference type="EMBL" id="RAHX01000001">
    <property type="protein sequence ID" value="RJY09308.1"/>
    <property type="molecule type" value="Genomic_DNA"/>
</dbReference>
<dbReference type="InterPro" id="IPR036388">
    <property type="entry name" value="WH-like_DNA-bd_sf"/>
</dbReference>
<sequence>MRVPNLGETELLVPLHDGVFEQPMWQTFLARLRQVAGASGATMLIRSGEGEAVQFGSGRAPPAITEDLREGRVYSGDELEIGASSLRAMRVATGDGLQATIILTADNSFGADIASLLSALAPHFKVALRVLETMERERARSEVSAEAFARINFGWISLDAKSRIVDHDPQAGRMLSQSSTLRRGHYDRLTPSDPAVDRQLTALVRSFATDPRARPRAINLSHDPWIDILVAPLRLEALAGGTDAVAVVYIRGDRSSSETRAEQLVDLFDLTPSEARLAWSMAQGLSIAEAAEEHGLTIETARNYSKKIYAKTGARGQVDLVRHVLTGVLALA</sequence>
<dbReference type="InterPro" id="IPR000792">
    <property type="entry name" value="Tscrpt_reg_LuxR_C"/>
</dbReference>
<name>A0A419RU42_9SPHN</name>
<dbReference type="SUPFAM" id="SSF46894">
    <property type="entry name" value="C-terminal effector domain of the bipartite response regulators"/>
    <property type="match status" value="1"/>
</dbReference>
<dbReference type="GO" id="GO:0003677">
    <property type="term" value="F:DNA binding"/>
    <property type="evidence" value="ECO:0007669"/>
    <property type="project" value="InterPro"/>
</dbReference>
<dbReference type="InterPro" id="IPR016032">
    <property type="entry name" value="Sig_transdc_resp-reg_C-effctor"/>
</dbReference>
<proteinExistence type="predicted"/>
<keyword evidence="3" id="KW-1185">Reference proteome</keyword>
<dbReference type="Gene3D" id="1.10.10.10">
    <property type="entry name" value="Winged helix-like DNA-binding domain superfamily/Winged helix DNA-binding domain"/>
    <property type="match status" value="1"/>
</dbReference>
<dbReference type="GO" id="GO:0006355">
    <property type="term" value="P:regulation of DNA-templated transcription"/>
    <property type="evidence" value="ECO:0007669"/>
    <property type="project" value="InterPro"/>
</dbReference>
<evidence type="ECO:0000313" key="2">
    <source>
        <dbReference type="EMBL" id="RJY09308.1"/>
    </source>
</evidence>
<protein>
    <submittedName>
        <fullName evidence="2">Helix-turn-helix transcriptional regulator</fullName>
    </submittedName>
</protein>
<gene>
    <name evidence="2" type="ORF">D6201_08020</name>
</gene>
<dbReference type="SMART" id="SM00421">
    <property type="entry name" value="HTH_LUXR"/>
    <property type="match status" value="1"/>
</dbReference>
<organism evidence="2 3">
    <name type="scientific">Aurantiacibacter aquimixticola</name>
    <dbReference type="NCBI Taxonomy" id="1958945"/>
    <lineage>
        <taxon>Bacteria</taxon>
        <taxon>Pseudomonadati</taxon>
        <taxon>Pseudomonadota</taxon>
        <taxon>Alphaproteobacteria</taxon>
        <taxon>Sphingomonadales</taxon>
        <taxon>Erythrobacteraceae</taxon>
        <taxon>Aurantiacibacter</taxon>
    </lineage>
</organism>
<dbReference type="AlphaFoldDB" id="A0A419RU42"/>